<keyword evidence="1" id="KW-0285">Flavoprotein</keyword>
<dbReference type="PANTHER" id="PTHR43656">
    <property type="entry name" value="BINDING OXIDOREDUCTASE, PUTATIVE (AFU_ORTHOLOGUE AFUA_2G08260)-RELATED"/>
    <property type="match status" value="1"/>
</dbReference>
<evidence type="ECO:0000256" key="1">
    <source>
        <dbReference type="ARBA" id="ARBA00022630"/>
    </source>
</evidence>
<evidence type="ECO:0000256" key="2">
    <source>
        <dbReference type="ARBA" id="ARBA00023002"/>
    </source>
</evidence>
<dbReference type="InterPro" id="IPR013785">
    <property type="entry name" value="Aldolase_TIM"/>
</dbReference>
<dbReference type="AlphaFoldDB" id="A0A1X1WUR8"/>
<reference evidence="4 5" key="1">
    <citation type="submission" date="2016-01" db="EMBL/GenBank/DDBJ databases">
        <title>The new phylogeny of the genus Mycobacterium.</title>
        <authorList>
            <person name="Tarcisio F."/>
            <person name="Conor M."/>
            <person name="Antonella G."/>
            <person name="Elisabetta G."/>
            <person name="Giulia F.S."/>
            <person name="Sara T."/>
            <person name="Anna F."/>
            <person name="Clotilde B."/>
            <person name="Roberto B."/>
            <person name="Veronica D.S."/>
            <person name="Fabio R."/>
            <person name="Monica P."/>
            <person name="Olivier J."/>
            <person name="Enrico T."/>
            <person name="Nicola S."/>
        </authorList>
    </citation>
    <scope>NUCLEOTIDE SEQUENCE [LARGE SCALE GENOMIC DNA]</scope>
    <source>
        <strain evidence="4 5">DSM 45541</strain>
    </source>
</reference>
<name>A0A1X1WUR8_MYCIR</name>
<dbReference type="Gene3D" id="3.20.20.70">
    <property type="entry name" value="Aldolase class I"/>
    <property type="match status" value="1"/>
</dbReference>
<proteinExistence type="predicted"/>
<organism evidence="4 5">
    <name type="scientific">Mycolicibacterium iranicum</name>
    <name type="common">Mycobacterium iranicum</name>
    <dbReference type="NCBI Taxonomy" id="912594"/>
    <lineage>
        <taxon>Bacteria</taxon>
        <taxon>Bacillati</taxon>
        <taxon>Actinomycetota</taxon>
        <taxon>Actinomycetes</taxon>
        <taxon>Mycobacteriales</taxon>
        <taxon>Mycobacteriaceae</taxon>
        <taxon>Mycolicibacterium</taxon>
    </lineage>
</organism>
<dbReference type="CDD" id="cd02803">
    <property type="entry name" value="OYE_like_FMN_family"/>
    <property type="match status" value="1"/>
</dbReference>
<dbReference type="InterPro" id="IPR001155">
    <property type="entry name" value="OxRdtase_FMN_N"/>
</dbReference>
<keyword evidence="2" id="KW-0560">Oxidoreductase</keyword>
<dbReference type="PANTHER" id="PTHR43656:SF2">
    <property type="entry name" value="BINDING OXIDOREDUCTASE, PUTATIVE (AFU_ORTHOLOGUE AFUA_2G08260)-RELATED"/>
    <property type="match status" value="1"/>
</dbReference>
<gene>
    <name evidence="4" type="ORF">AWC12_05915</name>
</gene>
<evidence type="ECO:0000259" key="3">
    <source>
        <dbReference type="Pfam" id="PF00724"/>
    </source>
</evidence>
<protein>
    <submittedName>
        <fullName evidence="4">NADH:flavin oxidoreductase</fullName>
    </submittedName>
</protein>
<dbReference type="Pfam" id="PF00724">
    <property type="entry name" value="Oxidored_FMN"/>
    <property type="match status" value="1"/>
</dbReference>
<dbReference type="SUPFAM" id="SSF51395">
    <property type="entry name" value="FMN-linked oxidoreductases"/>
    <property type="match status" value="1"/>
</dbReference>
<dbReference type="EMBL" id="LQPC01000020">
    <property type="protein sequence ID" value="ORV90302.1"/>
    <property type="molecule type" value="Genomic_DNA"/>
</dbReference>
<dbReference type="RefSeq" id="WP_085172763.1">
    <property type="nucleotide sequence ID" value="NZ_LQPC01000020.1"/>
</dbReference>
<evidence type="ECO:0000313" key="4">
    <source>
        <dbReference type="EMBL" id="ORV90302.1"/>
    </source>
</evidence>
<sequence>MVSKKAFAPARLGPLTLKNRFVKAATFEGVMPRGQVTEALVDFHEAVARGGAAMTTVAYCAVSPGGRVHRDTVVLDADRAAQLRKVTSAVHDAGALACAQIGHAGLVANTLSNRTPTLAPSTRLSAPAMGLVRGATGEQLESVVDDFGAAAARAVDAGFDAIEIHMGHGYLLSSFFSPKLNKRTDRYGGDVTRRAELARRVAEQVRRSVGENVAVTAKFNMDDGVRGGFWLTDSVPTARLLEADGHLDALQLTGGSSLQNPMYYFRGDVPMDEFIASQPRAVGLGLRVIGKRLFRSYPFEEAFFLPLARQFREQLSMPLMLLGGINRLDTAQQALAEGFEFVAMARALLREPDLVNRFRDDVAEEGLCIHCMKCMPTVYSGTHCVLVQR</sequence>
<dbReference type="GO" id="GO:0016491">
    <property type="term" value="F:oxidoreductase activity"/>
    <property type="evidence" value="ECO:0007669"/>
    <property type="project" value="UniProtKB-KW"/>
</dbReference>
<evidence type="ECO:0000313" key="5">
    <source>
        <dbReference type="Proteomes" id="UP000193622"/>
    </source>
</evidence>
<feature type="domain" description="NADH:flavin oxidoreductase/NADH oxidase N-terminal" evidence="3">
    <location>
        <begin position="7"/>
        <end position="234"/>
    </location>
</feature>
<comment type="caution">
    <text evidence="4">The sequence shown here is derived from an EMBL/GenBank/DDBJ whole genome shotgun (WGS) entry which is preliminary data.</text>
</comment>
<dbReference type="InterPro" id="IPR051799">
    <property type="entry name" value="NADH_flavin_oxidoreductase"/>
</dbReference>
<dbReference type="Proteomes" id="UP000193622">
    <property type="component" value="Unassembled WGS sequence"/>
</dbReference>
<dbReference type="GO" id="GO:0010181">
    <property type="term" value="F:FMN binding"/>
    <property type="evidence" value="ECO:0007669"/>
    <property type="project" value="InterPro"/>
</dbReference>
<accession>A0A1X1WUR8</accession>